<sequence length="66" mass="7605">MKFLFYLYNPETPTYISRALLTIRKLGGKKESYSEGLSNIVSICSMQIGHNFTNRLGTREEVKYPV</sequence>
<accession>A0ABX4YJ21</accession>
<name>A0ABX4YJ21_9LEPT</name>
<organism evidence="1 2">
    <name type="scientific">Leptospira inadai serovar Lyme</name>
    <dbReference type="NCBI Taxonomy" id="293084"/>
    <lineage>
        <taxon>Bacteria</taxon>
        <taxon>Pseudomonadati</taxon>
        <taxon>Spirochaetota</taxon>
        <taxon>Spirochaetia</taxon>
        <taxon>Leptospirales</taxon>
        <taxon>Leptospiraceae</taxon>
        <taxon>Leptospira</taxon>
    </lineage>
</organism>
<dbReference type="Proteomes" id="UP000094669">
    <property type="component" value="Unassembled WGS sequence"/>
</dbReference>
<evidence type="ECO:0000313" key="1">
    <source>
        <dbReference type="EMBL" id="PNV75280.1"/>
    </source>
</evidence>
<keyword evidence="2" id="KW-1185">Reference proteome</keyword>
<reference evidence="1" key="1">
    <citation type="submission" date="2018-01" db="EMBL/GenBank/DDBJ databases">
        <title>Genomic characterization of Leptospira inadai serogroup Lyme isolated from captured rat in Brazil and comparative analysis with human reference strain.</title>
        <authorList>
            <person name="Moreno L.Z."/>
            <person name="Loureiro A.P."/>
            <person name="Miraglia F."/>
            <person name="Kremer F.S."/>
            <person name="Eslabao M.R."/>
            <person name="Dellagostin O.A."/>
            <person name="Lilenbaum W."/>
            <person name="Moreno A.M."/>
        </authorList>
    </citation>
    <scope>NUCLEOTIDE SEQUENCE [LARGE SCALE GENOMIC DNA]</scope>
    <source>
        <strain evidence="1">M34/99</strain>
    </source>
</reference>
<comment type="caution">
    <text evidence="1">The sequence shown here is derived from an EMBL/GenBank/DDBJ whole genome shotgun (WGS) entry which is preliminary data.</text>
</comment>
<protein>
    <submittedName>
        <fullName evidence="1">Uncharacterized protein</fullName>
    </submittedName>
</protein>
<gene>
    <name evidence="1" type="ORF">BES34_008420</name>
</gene>
<dbReference type="EMBL" id="MCRM02000007">
    <property type="protein sequence ID" value="PNV75280.1"/>
    <property type="molecule type" value="Genomic_DNA"/>
</dbReference>
<proteinExistence type="predicted"/>
<evidence type="ECO:0000313" key="2">
    <source>
        <dbReference type="Proteomes" id="UP000094669"/>
    </source>
</evidence>